<feature type="domain" description="Tyrosine-protein kinase G-rich" evidence="20">
    <location>
        <begin position="410"/>
        <end position="481"/>
    </location>
</feature>
<dbReference type="Proteomes" id="UP000886339">
    <property type="component" value="Unassembled WGS sequence"/>
</dbReference>
<evidence type="ECO:0000256" key="16">
    <source>
        <dbReference type="SAM" id="Coils"/>
    </source>
</evidence>
<keyword evidence="16" id="KW-0175">Coiled coil</keyword>
<evidence type="ECO:0000256" key="1">
    <source>
        <dbReference type="ARBA" id="ARBA00004429"/>
    </source>
</evidence>
<proteinExistence type="inferred from homology"/>
<keyword evidence="9" id="KW-0547">Nucleotide-binding</keyword>
<dbReference type="CDD" id="cd05387">
    <property type="entry name" value="BY-kinase"/>
    <property type="match status" value="1"/>
</dbReference>
<dbReference type="InterPro" id="IPR003856">
    <property type="entry name" value="LPS_length_determ_N"/>
</dbReference>
<evidence type="ECO:0000256" key="4">
    <source>
        <dbReference type="ARBA" id="ARBA00011903"/>
    </source>
</evidence>
<keyword evidence="8 17" id="KW-0812">Transmembrane</keyword>
<keyword evidence="11" id="KW-0067">ATP-binding</keyword>
<feature type="domain" description="Polysaccharide chain length determinant N-terminal" evidence="18">
    <location>
        <begin position="44"/>
        <end position="133"/>
    </location>
</feature>
<sequence>MNPGNSISKSSGNPLALSDEERELSLYDRLQAGGLDEEEERPKLKEYWVIIVRHKFTILLFTLIALVASAIYTSLQTPIYRSSVKLQIDREAARIVSFEGVTPREAAYSFDFYETQYQLLKSRGLAKRVIEQLGLESSDQFKAEEKSSFFREIKHFFGGGSNSGGGEDKPGSSSRGLENLLLSNLTVSPIKNSRLVVVSYDSPNPELAAKVVNALAKSFIDTTMERRFENSSYAKTFLSDRIKQVRANLEESERKLVEYAGEREIVDMDSKQSILMQKLEAVNTRLTEVEAERIKAESRFQEMKVSGADSFDRVTDNEVIQAYKERLAELEGEYQDNLRVFKPAYPKMQRLQGQIKELKRKISEESSGIQSSIKSDYQAAVREQAMLQSRMADIKGQILELQRKSTDYQALKRDVETNRELYDGLLQRIKEVGVAAGVGANNISIIDKGEVPGAAYKPNLKRNLQIALIIGLLGGIGLAFLFEHLDDTIKSASEIEKLTELPALGVIPEVRLDSDTESIALKTWEEPKSAIAEAYRSCRTALSFSSPSGSPDVLHVTSSMAGEGKTTSAISLALVYVQAGANVLLVDADLRNPSLHNELGLPNDTGLTNYLVGGYKASEVIQEGLTEGLYVLSTGPLPPNPAELLGSGRMKEFLQTAADKFDLVIVDGPPVLGLADALILANMSSATVMVVDAGVTRTGALKGAVQRLRQARANVLGALLVKYGQGRSGYGYDYQYDYNYYSYAADEAEERPKLAS</sequence>
<keyword evidence="10" id="KW-0418">Kinase</keyword>
<keyword evidence="13 17" id="KW-0472">Membrane</keyword>
<protein>
    <recommendedName>
        <fullName evidence="4">non-specific protein-tyrosine kinase</fullName>
        <ecNumber evidence="4">2.7.10.2</ecNumber>
    </recommendedName>
</protein>
<accession>A0A831RUA9</accession>
<reference evidence="21" key="1">
    <citation type="journal article" date="2020" name="mSystems">
        <title>Genome- and Community-Level Interaction Insights into Carbon Utilization and Element Cycling Functions of Hydrothermarchaeota in Hydrothermal Sediment.</title>
        <authorList>
            <person name="Zhou Z."/>
            <person name="Liu Y."/>
            <person name="Xu W."/>
            <person name="Pan J."/>
            <person name="Luo Z.H."/>
            <person name="Li M."/>
        </authorList>
    </citation>
    <scope>NUCLEOTIDE SEQUENCE [LARGE SCALE GENOMIC DNA]</scope>
    <source>
        <strain evidence="21">HyVt-458</strain>
    </source>
</reference>
<dbReference type="GO" id="GO:0005886">
    <property type="term" value="C:plasma membrane"/>
    <property type="evidence" value="ECO:0007669"/>
    <property type="project" value="UniProtKB-SubCell"/>
</dbReference>
<evidence type="ECO:0000256" key="5">
    <source>
        <dbReference type="ARBA" id="ARBA00022475"/>
    </source>
</evidence>
<keyword evidence="12 17" id="KW-1133">Transmembrane helix</keyword>
<evidence type="ECO:0000256" key="9">
    <source>
        <dbReference type="ARBA" id="ARBA00022741"/>
    </source>
</evidence>
<evidence type="ECO:0000256" key="6">
    <source>
        <dbReference type="ARBA" id="ARBA00022519"/>
    </source>
</evidence>
<evidence type="ECO:0000256" key="10">
    <source>
        <dbReference type="ARBA" id="ARBA00022777"/>
    </source>
</evidence>
<dbReference type="EC" id="2.7.10.2" evidence="4"/>
<evidence type="ECO:0000256" key="7">
    <source>
        <dbReference type="ARBA" id="ARBA00022679"/>
    </source>
</evidence>
<feature type="coiled-coil region" evidence="16">
    <location>
        <begin position="235"/>
        <end position="368"/>
    </location>
</feature>
<name>A0A831RUA9_9GAMM</name>
<dbReference type="InterPro" id="IPR025669">
    <property type="entry name" value="AAA_dom"/>
</dbReference>
<evidence type="ECO:0000256" key="14">
    <source>
        <dbReference type="ARBA" id="ARBA00023137"/>
    </source>
</evidence>
<dbReference type="EMBL" id="DRLF01000178">
    <property type="protein sequence ID" value="HEC06172.1"/>
    <property type="molecule type" value="Genomic_DNA"/>
</dbReference>
<dbReference type="Pfam" id="PF13807">
    <property type="entry name" value="GNVR"/>
    <property type="match status" value="1"/>
</dbReference>
<dbReference type="InterPro" id="IPR032807">
    <property type="entry name" value="GNVR"/>
</dbReference>
<evidence type="ECO:0000259" key="19">
    <source>
        <dbReference type="Pfam" id="PF13614"/>
    </source>
</evidence>
<comment type="similarity">
    <text evidence="2">Belongs to the CpsD/CapB family.</text>
</comment>
<gene>
    <name evidence="21" type="ORF">ENJ12_04940</name>
</gene>
<evidence type="ECO:0000256" key="12">
    <source>
        <dbReference type="ARBA" id="ARBA00022989"/>
    </source>
</evidence>
<keyword evidence="5" id="KW-1003">Cell membrane</keyword>
<keyword evidence="6" id="KW-0997">Cell inner membrane</keyword>
<evidence type="ECO:0000259" key="18">
    <source>
        <dbReference type="Pfam" id="PF02706"/>
    </source>
</evidence>
<dbReference type="InterPro" id="IPR050445">
    <property type="entry name" value="Bact_polysacc_biosynth/exp"/>
</dbReference>
<dbReference type="PANTHER" id="PTHR32309:SF13">
    <property type="entry name" value="FERRIC ENTEROBACTIN TRANSPORT PROTEIN FEPE"/>
    <property type="match status" value="1"/>
</dbReference>
<dbReference type="Gene3D" id="3.40.50.300">
    <property type="entry name" value="P-loop containing nucleotide triphosphate hydrolases"/>
    <property type="match status" value="1"/>
</dbReference>
<dbReference type="InterPro" id="IPR005702">
    <property type="entry name" value="Wzc-like_C"/>
</dbReference>
<dbReference type="SUPFAM" id="SSF52540">
    <property type="entry name" value="P-loop containing nucleoside triphosphate hydrolases"/>
    <property type="match status" value="1"/>
</dbReference>
<evidence type="ECO:0000256" key="15">
    <source>
        <dbReference type="ARBA" id="ARBA00051245"/>
    </source>
</evidence>
<dbReference type="GO" id="GO:0042802">
    <property type="term" value="F:identical protein binding"/>
    <property type="evidence" value="ECO:0007669"/>
    <property type="project" value="UniProtKB-ARBA"/>
</dbReference>
<dbReference type="NCBIfam" id="TIGR01007">
    <property type="entry name" value="eps_fam"/>
    <property type="match status" value="1"/>
</dbReference>
<dbReference type="PANTHER" id="PTHR32309">
    <property type="entry name" value="TYROSINE-PROTEIN KINASE"/>
    <property type="match status" value="1"/>
</dbReference>
<organism evidence="21">
    <name type="scientific">Thiolapillus brandeum</name>
    <dbReference type="NCBI Taxonomy" id="1076588"/>
    <lineage>
        <taxon>Bacteria</taxon>
        <taxon>Pseudomonadati</taxon>
        <taxon>Pseudomonadota</taxon>
        <taxon>Gammaproteobacteria</taxon>
        <taxon>Chromatiales</taxon>
        <taxon>Sedimenticolaceae</taxon>
        <taxon>Thiolapillus</taxon>
    </lineage>
</organism>
<dbReference type="InterPro" id="IPR027417">
    <property type="entry name" value="P-loop_NTPase"/>
</dbReference>
<comment type="caution">
    <text evidence="21">The sequence shown here is derived from an EMBL/GenBank/DDBJ whole genome shotgun (WGS) entry which is preliminary data.</text>
</comment>
<comment type="subcellular location">
    <subcellularLocation>
        <location evidence="1">Cell inner membrane</location>
        <topology evidence="1">Multi-pass membrane protein</topology>
    </subcellularLocation>
</comment>
<dbReference type="GO" id="GO:0005524">
    <property type="term" value="F:ATP binding"/>
    <property type="evidence" value="ECO:0007669"/>
    <property type="project" value="UniProtKB-KW"/>
</dbReference>
<feature type="domain" description="AAA" evidence="19">
    <location>
        <begin position="560"/>
        <end position="690"/>
    </location>
</feature>
<evidence type="ECO:0000256" key="13">
    <source>
        <dbReference type="ARBA" id="ARBA00023136"/>
    </source>
</evidence>
<evidence type="ECO:0000259" key="20">
    <source>
        <dbReference type="Pfam" id="PF13807"/>
    </source>
</evidence>
<comment type="similarity">
    <text evidence="3">Belongs to the etk/wzc family.</text>
</comment>
<evidence type="ECO:0000256" key="17">
    <source>
        <dbReference type="SAM" id="Phobius"/>
    </source>
</evidence>
<keyword evidence="7 21" id="KW-0808">Transferase</keyword>
<evidence type="ECO:0000256" key="3">
    <source>
        <dbReference type="ARBA" id="ARBA00008883"/>
    </source>
</evidence>
<dbReference type="Pfam" id="PF13614">
    <property type="entry name" value="AAA_31"/>
    <property type="match status" value="1"/>
</dbReference>
<evidence type="ECO:0000256" key="2">
    <source>
        <dbReference type="ARBA" id="ARBA00007316"/>
    </source>
</evidence>
<feature type="transmembrane region" description="Helical" evidence="17">
    <location>
        <begin position="56"/>
        <end position="75"/>
    </location>
</feature>
<evidence type="ECO:0000313" key="21">
    <source>
        <dbReference type="EMBL" id="HEC06172.1"/>
    </source>
</evidence>
<dbReference type="Pfam" id="PF02706">
    <property type="entry name" value="Wzz"/>
    <property type="match status" value="1"/>
</dbReference>
<dbReference type="AlphaFoldDB" id="A0A831RUA9"/>
<keyword evidence="14" id="KW-0829">Tyrosine-protein kinase</keyword>
<evidence type="ECO:0000256" key="8">
    <source>
        <dbReference type="ARBA" id="ARBA00022692"/>
    </source>
</evidence>
<dbReference type="GO" id="GO:0004715">
    <property type="term" value="F:non-membrane spanning protein tyrosine kinase activity"/>
    <property type="evidence" value="ECO:0007669"/>
    <property type="project" value="UniProtKB-EC"/>
</dbReference>
<comment type="catalytic activity">
    <reaction evidence="15">
        <text>L-tyrosyl-[protein] + ATP = O-phospho-L-tyrosyl-[protein] + ADP + H(+)</text>
        <dbReference type="Rhea" id="RHEA:10596"/>
        <dbReference type="Rhea" id="RHEA-COMP:10136"/>
        <dbReference type="Rhea" id="RHEA-COMP:20101"/>
        <dbReference type="ChEBI" id="CHEBI:15378"/>
        <dbReference type="ChEBI" id="CHEBI:30616"/>
        <dbReference type="ChEBI" id="CHEBI:46858"/>
        <dbReference type="ChEBI" id="CHEBI:61978"/>
        <dbReference type="ChEBI" id="CHEBI:456216"/>
        <dbReference type="EC" id="2.7.10.2"/>
    </reaction>
</comment>
<evidence type="ECO:0000256" key="11">
    <source>
        <dbReference type="ARBA" id="ARBA00022840"/>
    </source>
</evidence>
<dbReference type="FunFam" id="3.40.50.300:FF:000527">
    <property type="entry name" value="Tyrosine-protein kinase etk"/>
    <property type="match status" value="1"/>
</dbReference>